<feature type="transmembrane region" description="Helical" evidence="1">
    <location>
        <begin position="63"/>
        <end position="85"/>
    </location>
</feature>
<gene>
    <name evidence="3" type="primary">LOC108561132</name>
</gene>
<evidence type="ECO:0000256" key="1">
    <source>
        <dbReference type="SAM" id="Phobius"/>
    </source>
</evidence>
<dbReference type="GeneID" id="108561132"/>
<reference evidence="3" key="1">
    <citation type="submission" date="2025-08" db="UniProtKB">
        <authorList>
            <consortium name="RefSeq"/>
        </authorList>
    </citation>
    <scope>IDENTIFICATION</scope>
    <source>
        <tissue evidence="3">Whole Larva</tissue>
    </source>
</reference>
<keyword evidence="1" id="KW-0472">Membrane</keyword>
<dbReference type="PANTHER" id="PTHR45638:SF11">
    <property type="entry name" value="CYCLIC NUCLEOTIDE-GATED CATION CHANNEL SUBUNIT A"/>
    <property type="match status" value="1"/>
</dbReference>
<name>A0ABM1MIM8_NICVS</name>
<dbReference type="InterPro" id="IPR050866">
    <property type="entry name" value="CNG_cation_channel"/>
</dbReference>
<dbReference type="PANTHER" id="PTHR45638">
    <property type="entry name" value="CYCLIC NUCLEOTIDE-GATED CATION CHANNEL SUBUNIT A"/>
    <property type="match status" value="1"/>
</dbReference>
<dbReference type="Proteomes" id="UP000695000">
    <property type="component" value="Unplaced"/>
</dbReference>
<keyword evidence="1" id="KW-0812">Transmembrane</keyword>
<proteinExistence type="predicted"/>
<feature type="transmembrane region" description="Helical" evidence="1">
    <location>
        <begin position="268"/>
        <end position="287"/>
    </location>
</feature>
<keyword evidence="1" id="KW-1133">Transmembrane helix</keyword>
<evidence type="ECO:0000313" key="2">
    <source>
        <dbReference type="Proteomes" id="UP000695000"/>
    </source>
</evidence>
<keyword evidence="2" id="KW-1185">Reference proteome</keyword>
<accession>A0ABM1MIM8</accession>
<dbReference type="RefSeq" id="XP_017774428.1">
    <property type="nucleotide sequence ID" value="XM_017918939.1"/>
</dbReference>
<protein>
    <submittedName>
        <fullName evidence="3">Uncharacterized protein LOC108561132</fullName>
    </submittedName>
</protein>
<evidence type="ECO:0000313" key="3">
    <source>
        <dbReference type="RefSeq" id="XP_017774428.1"/>
    </source>
</evidence>
<sequence>MRKTDFFRGTGVTYESQKSWFVFPNKRNHRLNIEFRKKFEKNSVFWLLKFVAMKKTLMPDGKFCLYYEIMRTIVVWLICMINPAIYIYEKYIPDIRKYMLCANALLIVDIYMQMHVCYYNENGLLISHPSYTAQNYIKTRMPLDVFAMIPLDMIITIVIDKSNMKIAAGICMYEAVATMNKFLLIFRSRCLLHSKKVLDKPVLTLVIVYFIAIFLIFYNFLACMLMLTTGKFVYEQDTQQYYIRPKNFSWLTDHRIMSQVDYDLNEPIYFYLTCLRWVSMYVLLLGYERNDLAPDGNEKILSIFCCLIGCDIHSWFKLELI</sequence>
<feature type="transmembrane region" description="Helical" evidence="1">
    <location>
        <begin position="206"/>
        <end position="227"/>
    </location>
</feature>
<organism evidence="2 3">
    <name type="scientific">Nicrophorus vespilloides</name>
    <name type="common">Boreal carrion beetle</name>
    <dbReference type="NCBI Taxonomy" id="110193"/>
    <lineage>
        <taxon>Eukaryota</taxon>
        <taxon>Metazoa</taxon>
        <taxon>Ecdysozoa</taxon>
        <taxon>Arthropoda</taxon>
        <taxon>Hexapoda</taxon>
        <taxon>Insecta</taxon>
        <taxon>Pterygota</taxon>
        <taxon>Neoptera</taxon>
        <taxon>Endopterygota</taxon>
        <taxon>Coleoptera</taxon>
        <taxon>Polyphaga</taxon>
        <taxon>Staphyliniformia</taxon>
        <taxon>Silphidae</taxon>
        <taxon>Nicrophorinae</taxon>
        <taxon>Nicrophorus</taxon>
    </lineage>
</organism>
<feature type="transmembrane region" description="Helical" evidence="1">
    <location>
        <begin position="165"/>
        <end position="186"/>
    </location>
</feature>